<evidence type="ECO:0000313" key="5">
    <source>
        <dbReference type="Proteomes" id="UP000319213"/>
    </source>
</evidence>
<dbReference type="PANTHER" id="PTHR30466">
    <property type="entry name" value="FLAVIN REDUCTASE"/>
    <property type="match status" value="1"/>
</dbReference>
<protein>
    <submittedName>
        <fullName evidence="4">Flavin reductase (DIM6/NTAB) family NADH-FMN oxidoreductase RutF</fullName>
    </submittedName>
</protein>
<dbReference type="SMART" id="SM00903">
    <property type="entry name" value="Flavin_Reduct"/>
    <property type="match status" value="1"/>
</dbReference>
<dbReference type="EMBL" id="VFPQ01000001">
    <property type="protein sequence ID" value="TQM76272.1"/>
    <property type="molecule type" value="Genomic_DNA"/>
</dbReference>
<dbReference type="SUPFAM" id="SSF50475">
    <property type="entry name" value="FMN-binding split barrel"/>
    <property type="match status" value="1"/>
</dbReference>
<dbReference type="RefSeq" id="WP_142260178.1">
    <property type="nucleotide sequence ID" value="NZ_BMPV01000001.1"/>
</dbReference>
<dbReference type="AlphaFoldDB" id="A0A543J0C7"/>
<comment type="similarity">
    <text evidence="1">Belongs to the non-flavoprotein flavin reductase family.</text>
</comment>
<proteinExistence type="inferred from homology"/>
<dbReference type="PANTHER" id="PTHR30466:SF11">
    <property type="entry name" value="FLAVIN-DEPENDENT MONOOXYGENASE, REDUCTASE SUBUNIT HSAB"/>
    <property type="match status" value="1"/>
</dbReference>
<evidence type="ECO:0000259" key="3">
    <source>
        <dbReference type="SMART" id="SM00903"/>
    </source>
</evidence>
<dbReference type="GO" id="GO:0010181">
    <property type="term" value="F:FMN binding"/>
    <property type="evidence" value="ECO:0007669"/>
    <property type="project" value="InterPro"/>
</dbReference>
<dbReference type="Pfam" id="PF01613">
    <property type="entry name" value="Flavin_Reduct"/>
    <property type="match status" value="1"/>
</dbReference>
<dbReference type="GO" id="GO:0042602">
    <property type="term" value="F:riboflavin reductase (NADPH) activity"/>
    <property type="evidence" value="ECO:0007669"/>
    <property type="project" value="TreeGrafter"/>
</dbReference>
<organism evidence="4 5">
    <name type="scientific">Thermopolyspora flexuosa</name>
    <dbReference type="NCBI Taxonomy" id="103836"/>
    <lineage>
        <taxon>Bacteria</taxon>
        <taxon>Bacillati</taxon>
        <taxon>Actinomycetota</taxon>
        <taxon>Actinomycetes</taxon>
        <taxon>Streptosporangiales</taxon>
        <taxon>Streptosporangiaceae</taxon>
        <taxon>Thermopolyspora</taxon>
    </lineage>
</organism>
<evidence type="ECO:0000256" key="1">
    <source>
        <dbReference type="ARBA" id="ARBA00008898"/>
    </source>
</evidence>
<name>A0A543J0C7_9ACTN</name>
<feature type="domain" description="Flavin reductase like" evidence="3">
    <location>
        <begin position="17"/>
        <end position="162"/>
    </location>
</feature>
<evidence type="ECO:0000313" key="4">
    <source>
        <dbReference type="EMBL" id="TQM76272.1"/>
    </source>
</evidence>
<dbReference type="OrthoDB" id="9792858at2"/>
<gene>
    <name evidence="4" type="ORF">FHX40_3005</name>
</gene>
<sequence>MTPSQLAFSAREFRDALGHFASGVTVVAAVRDGVPFGLTCQSFYSVSLDPPLVSFSVGVASASYPHIRAAGAFCVNVLSHTQQEVSNRFARSGGDKWRGVAWRPTAAGNPVIEGVHTWIDCELEAEYRAGDHYIVIGRVRELSPPPGQADRPLLYYRGRYHTFA</sequence>
<dbReference type="InterPro" id="IPR050268">
    <property type="entry name" value="NADH-dep_flavin_reductase"/>
</dbReference>
<keyword evidence="5" id="KW-1185">Reference proteome</keyword>
<accession>A0A543J0C7</accession>
<dbReference type="InterPro" id="IPR002563">
    <property type="entry name" value="Flavin_Rdtase-like_dom"/>
</dbReference>
<evidence type="ECO:0000256" key="2">
    <source>
        <dbReference type="ARBA" id="ARBA00023002"/>
    </source>
</evidence>
<dbReference type="InterPro" id="IPR012349">
    <property type="entry name" value="Split_barrel_FMN-bd"/>
</dbReference>
<reference evidence="4 5" key="1">
    <citation type="submission" date="2019-06" db="EMBL/GenBank/DDBJ databases">
        <title>Sequencing the genomes of 1000 actinobacteria strains.</title>
        <authorList>
            <person name="Klenk H.-P."/>
        </authorList>
    </citation>
    <scope>NUCLEOTIDE SEQUENCE [LARGE SCALE GENOMIC DNA]</scope>
    <source>
        <strain evidence="4 5">DSM 43186</strain>
    </source>
</reference>
<keyword evidence="2" id="KW-0560">Oxidoreductase</keyword>
<dbReference type="Gene3D" id="2.30.110.10">
    <property type="entry name" value="Electron Transport, Fmn-binding Protein, Chain A"/>
    <property type="match status" value="1"/>
</dbReference>
<dbReference type="Proteomes" id="UP000319213">
    <property type="component" value="Unassembled WGS sequence"/>
</dbReference>
<comment type="caution">
    <text evidence="4">The sequence shown here is derived from an EMBL/GenBank/DDBJ whole genome shotgun (WGS) entry which is preliminary data.</text>
</comment>